<keyword evidence="2 5" id="KW-0812">Transmembrane</keyword>
<evidence type="ECO:0000256" key="3">
    <source>
        <dbReference type="ARBA" id="ARBA00022989"/>
    </source>
</evidence>
<comment type="subcellular location">
    <subcellularLocation>
        <location evidence="1">Membrane</location>
        <topology evidence="1">Multi-pass membrane protein</topology>
    </subcellularLocation>
</comment>
<protein>
    <recommendedName>
        <fullName evidence="6">ABC transmembrane type-1 domain-containing protein</fullName>
    </recommendedName>
</protein>
<sequence>MIPALVICLIVYVCVSIGVFLLHFTASILFGKVAEELILRYRVTAFRNILHQDAAYFDNPQHAPGRLITRLAADAPNVKAVLDSRMMYVVFNMTAWSVCLILAFVSCWQVGLIGFVMR</sequence>
<dbReference type="GO" id="GO:0140359">
    <property type="term" value="F:ABC-type transporter activity"/>
    <property type="evidence" value="ECO:0007669"/>
    <property type="project" value="InterPro"/>
</dbReference>
<dbReference type="AlphaFoldDB" id="A0A3P6T655"/>
<dbReference type="Pfam" id="PF00664">
    <property type="entry name" value="ABC_membrane"/>
    <property type="match status" value="1"/>
</dbReference>
<evidence type="ECO:0000259" key="6">
    <source>
        <dbReference type="PROSITE" id="PS50929"/>
    </source>
</evidence>
<dbReference type="GO" id="GO:0005524">
    <property type="term" value="F:ATP binding"/>
    <property type="evidence" value="ECO:0007669"/>
    <property type="project" value="InterPro"/>
</dbReference>
<dbReference type="PANTHER" id="PTHR24221">
    <property type="entry name" value="ATP-BINDING CASSETTE SUB-FAMILY B"/>
    <property type="match status" value="1"/>
</dbReference>
<evidence type="ECO:0000256" key="5">
    <source>
        <dbReference type="SAM" id="Phobius"/>
    </source>
</evidence>
<keyword evidence="4 5" id="KW-0472">Membrane</keyword>
<dbReference type="PANTHER" id="PTHR24221:SF243">
    <property type="entry name" value="P-GLYCOPROTEIN RELATED"/>
    <property type="match status" value="1"/>
</dbReference>
<dbReference type="InterPro" id="IPR039421">
    <property type="entry name" value="Type_1_exporter"/>
</dbReference>
<feature type="transmembrane region" description="Helical" evidence="5">
    <location>
        <begin position="95"/>
        <end position="117"/>
    </location>
</feature>
<dbReference type="Proteomes" id="UP000271889">
    <property type="component" value="Unassembled WGS sequence"/>
</dbReference>
<name>A0A3P6T655_CYLGO</name>
<dbReference type="Gene3D" id="1.20.1560.10">
    <property type="entry name" value="ABC transporter type 1, transmembrane domain"/>
    <property type="match status" value="1"/>
</dbReference>
<reference evidence="7 8" key="1">
    <citation type="submission" date="2018-11" db="EMBL/GenBank/DDBJ databases">
        <authorList>
            <consortium name="Pathogen Informatics"/>
        </authorList>
    </citation>
    <scope>NUCLEOTIDE SEQUENCE [LARGE SCALE GENOMIC DNA]</scope>
</reference>
<dbReference type="GO" id="GO:0016020">
    <property type="term" value="C:membrane"/>
    <property type="evidence" value="ECO:0007669"/>
    <property type="project" value="UniProtKB-SubCell"/>
</dbReference>
<dbReference type="EMBL" id="UYRV01026139">
    <property type="protein sequence ID" value="VDK78739.1"/>
    <property type="molecule type" value="Genomic_DNA"/>
</dbReference>
<dbReference type="InterPro" id="IPR036640">
    <property type="entry name" value="ABC1_TM_sf"/>
</dbReference>
<dbReference type="InterPro" id="IPR011527">
    <property type="entry name" value="ABC1_TM_dom"/>
</dbReference>
<keyword evidence="3 5" id="KW-1133">Transmembrane helix</keyword>
<feature type="transmembrane region" description="Helical" evidence="5">
    <location>
        <begin position="7"/>
        <end position="30"/>
    </location>
</feature>
<dbReference type="PROSITE" id="PS50929">
    <property type="entry name" value="ABC_TM1F"/>
    <property type="match status" value="1"/>
</dbReference>
<proteinExistence type="predicted"/>
<evidence type="ECO:0000256" key="4">
    <source>
        <dbReference type="ARBA" id="ARBA00023136"/>
    </source>
</evidence>
<evidence type="ECO:0000313" key="8">
    <source>
        <dbReference type="Proteomes" id="UP000271889"/>
    </source>
</evidence>
<gene>
    <name evidence="7" type="ORF">CGOC_LOCUS7488</name>
</gene>
<feature type="domain" description="ABC transmembrane type-1" evidence="6">
    <location>
        <begin position="1"/>
        <end position="117"/>
    </location>
</feature>
<evidence type="ECO:0000256" key="1">
    <source>
        <dbReference type="ARBA" id="ARBA00004141"/>
    </source>
</evidence>
<keyword evidence="8" id="KW-1185">Reference proteome</keyword>
<dbReference type="OrthoDB" id="5872567at2759"/>
<evidence type="ECO:0000256" key="2">
    <source>
        <dbReference type="ARBA" id="ARBA00022692"/>
    </source>
</evidence>
<accession>A0A3P6T655</accession>
<evidence type="ECO:0000313" key="7">
    <source>
        <dbReference type="EMBL" id="VDK78739.1"/>
    </source>
</evidence>
<organism evidence="7 8">
    <name type="scientific">Cylicostephanus goldi</name>
    <name type="common">Nematode worm</name>
    <dbReference type="NCBI Taxonomy" id="71465"/>
    <lineage>
        <taxon>Eukaryota</taxon>
        <taxon>Metazoa</taxon>
        <taxon>Ecdysozoa</taxon>
        <taxon>Nematoda</taxon>
        <taxon>Chromadorea</taxon>
        <taxon>Rhabditida</taxon>
        <taxon>Rhabditina</taxon>
        <taxon>Rhabditomorpha</taxon>
        <taxon>Strongyloidea</taxon>
        <taxon>Strongylidae</taxon>
        <taxon>Cylicostephanus</taxon>
    </lineage>
</organism>
<dbReference type="SUPFAM" id="SSF90123">
    <property type="entry name" value="ABC transporter transmembrane region"/>
    <property type="match status" value="1"/>
</dbReference>